<dbReference type="AlphaFoldDB" id="A0A1J6K9C6"/>
<organism evidence="1 2">
    <name type="scientific">Nicotiana attenuata</name>
    <name type="common">Coyote tobacco</name>
    <dbReference type="NCBI Taxonomy" id="49451"/>
    <lineage>
        <taxon>Eukaryota</taxon>
        <taxon>Viridiplantae</taxon>
        <taxon>Streptophyta</taxon>
        <taxon>Embryophyta</taxon>
        <taxon>Tracheophyta</taxon>
        <taxon>Spermatophyta</taxon>
        <taxon>Magnoliopsida</taxon>
        <taxon>eudicotyledons</taxon>
        <taxon>Gunneridae</taxon>
        <taxon>Pentapetalae</taxon>
        <taxon>asterids</taxon>
        <taxon>lamiids</taxon>
        <taxon>Solanales</taxon>
        <taxon>Solanaceae</taxon>
        <taxon>Nicotianoideae</taxon>
        <taxon>Nicotianeae</taxon>
        <taxon>Nicotiana</taxon>
    </lineage>
</organism>
<name>A0A1J6K9C6_NICAT</name>
<dbReference type="Gramene" id="OIT26645">
    <property type="protein sequence ID" value="OIT26645"/>
    <property type="gene ID" value="A4A49_35862"/>
</dbReference>
<keyword evidence="2" id="KW-1185">Reference proteome</keyword>
<dbReference type="Proteomes" id="UP000187609">
    <property type="component" value="Unassembled WGS sequence"/>
</dbReference>
<dbReference type="PANTHER" id="PTHR48449">
    <property type="entry name" value="DUF1985 DOMAIN-CONTAINING PROTEIN"/>
    <property type="match status" value="1"/>
</dbReference>
<evidence type="ECO:0000313" key="2">
    <source>
        <dbReference type="Proteomes" id="UP000187609"/>
    </source>
</evidence>
<gene>
    <name evidence="1" type="ORF">A4A49_35862</name>
</gene>
<sequence>MSMGCCFSMGWKHCARRWWRRGQHHSSTQVAAESVASAMSGPSFSLFSDSQSLFSPNPRSSHVENTTENVELEGEKGNNINASLVNEAPYHSLPDTNFESVIGGVPMTEKGKGKVVEDSALGGSRRESVPKTEAQPIDVDCSDASQLKKKKIGVAPKKIRVMHHLLIREVHHEVKNEMRFVVNDSRLRFGLGEFALVTGLK</sequence>
<dbReference type="PANTHER" id="PTHR48449:SF1">
    <property type="entry name" value="DUF1985 DOMAIN-CONTAINING PROTEIN"/>
    <property type="match status" value="1"/>
</dbReference>
<evidence type="ECO:0000313" key="1">
    <source>
        <dbReference type="EMBL" id="OIT26645.1"/>
    </source>
</evidence>
<accession>A0A1J6K9C6</accession>
<comment type="caution">
    <text evidence="1">The sequence shown here is derived from an EMBL/GenBank/DDBJ whole genome shotgun (WGS) entry which is preliminary data.</text>
</comment>
<dbReference type="EMBL" id="MJEQ01002727">
    <property type="protein sequence ID" value="OIT26645.1"/>
    <property type="molecule type" value="Genomic_DNA"/>
</dbReference>
<proteinExistence type="predicted"/>
<feature type="non-terminal residue" evidence="1">
    <location>
        <position position="201"/>
    </location>
</feature>
<protein>
    <submittedName>
        <fullName evidence="1">Uncharacterized protein</fullName>
    </submittedName>
</protein>
<reference evidence="1" key="1">
    <citation type="submission" date="2016-11" db="EMBL/GenBank/DDBJ databases">
        <title>The genome of Nicotiana attenuata.</title>
        <authorList>
            <person name="Xu S."/>
            <person name="Brockmoeller T."/>
            <person name="Gaquerel E."/>
            <person name="Navarro A."/>
            <person name="Kuhl H."/>
            <person name="Gase K."/>
            <person name="Ling Z."/>
            <person name="Zhou W."/>
            <person name="Kreitzer C."/>
            <person name="Stanke M."/>
            <person name="Tang H."/>
            <person name="Lyons E."/>
            <person name="Pandey P."/>
            <person name="Pandey S.P."/>
            <person name="Timmermann B."/>
            <person name="Baldwin I.T."/>
        </authorList>
    </citation>
    <scope>NUCLEOTIDE SEQUENCE [LARGE SCALE GENOMIC DNA]</scope>
    <source>
        <strain evidence="1">UT</strain>
    </source>
</reference>